<name>A0A381SV45_9ZZZZ</name>
<gene>
    <name evidence="3" type="ORF">METZ01_LOCUS60746</name>
</gene>
<dbReference type="AlphaFoldDB" id="A0A381SV45"/>
<dbReference type="CDD" id="cd00156">
    <property type="entry name" value="REC"/>
    <property type="match status" value="1"/>
</dbReference>
<dbReference type="GO" id="GO:0000160">
    <property type="term" value="P:phosphorelay signal transduction system"/>
    <property type="evidence" value="ECO:0007669"/>
    <property type="project" value="InterPro"/>
</dbReference>
<dbReference type="InterPro" id="IPR001789">
    <property type="entry name" value="Sig_transdc_resp-reg_receiver"/>
</dbReference>
<dbReference type="PROSITE" id="PS50110">
    <property type="entry name" value="RESPONSE_REGULATORY"/>
    <property type="match status" value="1"/>
</dbReference>
<dbReference type="Pfam" id="PF00072">
    <property type="entry name" value="Response_reg"/>
    <property type="match status" value="1"/>
</dbReference>
<evidence type="ECO:0000256" key="1">
    <source>
        <dbReference type="ARBA" id="ARBA00022553"/>
    </source>
</evidence>
<evidence type="ECO:0000313" key="3">
    <source>
        <dbReference type="EMBL" id="SVA07892.1"/>
    </source>
</evidence>
<evidence type="ECO:0000259" key="2">
    <source>
        <dbReference type="PROSITE" id="PS50110"/>
    </source>
</evidence>
<dbReference type="InterPro" id="IPR011006">
    <property type="entry name" value="CheY-like_superfamily"/>
</dbReference>
<feature type="domain" description="Response regulatory" evidence="2">
    <location>
        <begin position="8"/>
        <end position="124"/>
    </location>
</feature>
<dbReference type="SUPFAM" id="SSF52172">
    <property type="entry name" value="CheY-like"/>
    <property type="match status" value="1"/>
</dbReference>
<dbReference type="SMART" id="SM00448">
    <property type="entry name" value="REC"/>
    <property type="match status" value="1"/>
</dbReference>
<keyword evidence="1" id="KW-0597">Phosphoprotein</keyword>
<dbReference type="InterPro" id="IPR050595">
    <property type="entry name" value="Bact_response_regulator"/>
</dbReference>
<reference evidence="3" key="1">
    <citation type="submission" date="2018-05" db="EMBL/GenBank/DDBJ databases">
        <authorList>
            <person name="Lanie J.A."/>
            <person name="Ng W.-L."/>
            <person name="Kazmierczak K.M."/>
            <person name="Andrzejewski T.M."/>
            <person name="Davidsen T.M."/>
            <person name="Wayne K.J."/>
            <person name="Tettelin H."/>
            <person name="Glass J.I."/>
            <person name="Rusch D."/>
            <person name="Podicherti R."/>
            <person name="Tsui H.-C.T."/>
            <person name="Winkler M.E."/>
        </authorList>
    </citation>
    <scope>NUCLEOTIDE SEQUENCE</scope>
</reference>
<protein>
    <recommendedName>
        <fullName evidence="2">Response regulatory domain-containing protein</fullName>
    </recommendedName>
</protein>
<sequence>MSENKQKSVLIIENDDAILSSLSNRFKQKDMLVITAKDGYEGYTRACKESPDLIVSETLLPSMNGFRVARLLKFDERFKDTPLILITSNNVDSVQDLFKASGADQILGKPFRFRDLMEIMEGVEIA</sequence>
<proteinExistence type="predicted"/>
<dbReference type="PANTHER" id="PTHR44591">
    <property type="entry name" value="STRESS RESPONSE REGULATOR PROTEIN 1"/>
    <property type="match status" value="1"/>
</dbReference>
<dbReference type="PANTHER" id="PTHR44591:SF3">
    <property type="entry name" value="RESPONSE REGULATORY DOMAIN-CONTAINING PROTEIN"/>
    <property type="match status" value="1"/>
</dbReference>
<accession>A0A381SV45</accession>
<dbReference type="Gene3D" id="3.40.50.2300">
    <property type="match status" value="1"/>
</dbReference>
<organism evidence="3">
    <name type="scientific">marine metagenome</name>
    <dbReference type="NCBI Taxonomy" id="408172"/>
    <lineage>
        <taxon>unclassified sequences</taxon>
        <taxon>metagenomes</taxon>
        <taxon>ecological metagenomes</taxon>
    </lineage>
</organism>
<dbReference type="EMBL" id="UINC01003620">
    <property type="protein sequence ID" value="SVA07892.1"/>
    <property type="molecule type" value="Genomic_DNA"/>
</dbReference>